<comment type="caution">
    <text evidence="3">The sequence shown here is derived from an EMBL/GenBank/DDBJ whole genome shotgun (WGS) entry which is preliminary data.</text>
</comment>
<dbReference type="CDD" id="cd07012">
    <property type="entry name" value="PBP2_Bug_TTT"/>
    <property type="match status" value="1"/>
</dbReference>
<dbReference type="AlphaFoldDB" id="A0A147GNH9"/>
<keyword evidence="4" id="KW-1185">Reference proteome</keyword>
<reference evidence="3 4" key="1">
    <citation type="journal article" date="2016" name="Front. Microbiol.">
        <title>Genomic Resource of Rice Seed Associated Bacteria.</title>
        <authorList>
            <person name="Midha S."/>
            <person name="Bansal K."/>
            <person name="Sharma S."/>
            <person name="Kumar N."/>
            <person name="Patil P.P."/>
            <person name="Chaudhry V."/>
            <person name="Patil P.B."/>
        </authorList>
    </citation>
    <scope>NUCLEOTIDE SEQUENCE [LARGE SCALE GENOMIC DNA]</scope>
    <source>
        <strain evidence="3 4">NS331</strain>
    </source>
</reference>
<evidence type="ECO:0000313" key="4">
    <source>
        <dbReference type="Proteomes" id="UP000072741"/>
    </source>
</evidence>
<dbReference type="SUPFAM" id="SSF53850">
    <property type="entry name" value="Periplasmic binding protein-like II"/>
    <property type="match status" value="1"/>
</dbReference>
<accession>A0A147GNH9</accession>
<dbReference type="InterPro" id="IPR042100">
    <property type="entry name" value="Bug_dom1"/>
</dbReference>
<dbReference type="OrthoDB" id="8856926at2"/>
<evidence type="ECO:0000256" key="2">
    <source>
        <dbReference type="SAM" id="SignalP"/>
    </source>
</evidence>
<proteinExistence type="inferred from homology"/>
<evidence type="ECO:0000313" key="3">
    <source>
        <dbReference type="EMBL" id="KTT15469.1"/>
    </source>
</evidence>
<dbReference type="EMBL" id="LDSL01000143">
    <property type="protein sequence ID" value="KTT15469.1"/>
    <property type="molecule type" value="Genomic_DNA"/>
</dbReference>
<dbReference type="RefSeq" id="WP_058643826.1">
    <property type="nucleotide sequence ID" value="NZ_LDSL01000143.1"/>
</dbReference>
<organism evidence="3 4">
    <name type="scientific">Pseudacidovorax intermedius</name>
    <dbReference type="NCBI Taxonomy" id="433924"/>
    <lineage>
        <taxon>Bacteria</taxon>
        <taxon>Pseudomonadati</taxon>
        <taxon>Pseudomonadota</taxon>
        <taxon>Betaproteobacteria</taxon>
        <taxon>Burkholderiales</taxon>
        <taxon>Comamonadaceae</taxon>
        <taxon>Pseudacidovorax</taxon>
    </lineage>
</organism>
<keyword evidence="2" id="KW-0732">Signal</keyword>
<feature type="chain" id="PRO_5007546647" evidence="2">
    <location>
        <begin position="32"/>
        <end position="331"/>
    </location>
</feature>
<evidence type="ECO:0000256" key="1">
    <source>
        <dbReference type="ARBA" id="ARBA00006987"/>
    </source>
</evidence>
<dbReference type="PATRIC" id="fig|433924.3.peg.1165"/>
<protein>
    <submittedName>
        <fullName evidence="3">ABC transporter substrate-binding protein</fullName>
    </submittedName>
</protein>
<dbReference type="Proteomes" id="UP000072741">
    <property type="component" value="Unassembled WGS sequence"/>
</dbReference>
<dbReference type="PIRSF" id="PIRSF017082">
    <property type="entry name" value="YflP"/>
    <property type="match status" value="1"/>
</dbReference>
<dbReference type="Gene3D" id="3.40.190.150">
    <property type="entry name" value="Bordetella uptake gene, domain 1"/>
    <property type="match status" value="1"/>
</dbReference>
<dbReference type="Pfam" id="PF03401">
    <property type="entry name" value="TctC"/>
    <property type="match status" value="1"/>
</dbReference>
<sequence length="331" mass="34600">MTILKRLAAGAAALPLVAALALALAPTGAGAQPDYPSKPVRIIAPFPAGSGPDANARELAAELTKILGQSFYVENRPGASNIIGTEVAAKAANDGYSLYIGTTSSLSVVPHLYSKLPFNAERDFAPISLLGVLNTGLIATPSVPARDARELVAQLKAKPDSVTVATQGIGSYSHLSAVWFNSVAGVKSNLVPYNSNSPYADLLAGQIQLMFDGLPAAATNVQAGKLKLLAITGRERHPSFPNVPTFAEQGLPDYTPIAWQGLLAPAGTAPAILEKLSAAMAKVCQSPELAKKWRDYGGELRCNTPAEFTAFIQADRAMWGKVVRAAGVKLD</sequence>
<dbReference type="PANTHER" id="PTHR42928:SF5">
    <property type="entry name" value="BLR1237 PROTEIN"/>
    <property type="match status" value="1"/>
</dbReference>
<name>A0A147GNH9_9BURK</name>
<feature type="signal peptide" evidence="2">
    <location>
        <begin position="1"/>
        <end position="31"/>
    </location>
</feature>
<dbReference type="Gene3D" id="3.40.190.10">
    <property type="entry name" value="Periplasmic binding protein-like II"/>
    <property type="match status" value="1"/>
</dbReference>
<gene>
    <name evidence="3" type="ORF">NS331_20665</name>
</gene>
<dbReference type="InterPro" id="IPR005064">
    <property type="entry name" value="BUG"/>
</dbReference>
<dbReference type="PANTHER" id="PTHR42928">
    <property type="entry name" value="TRICARBOXYLATE-BINDING PROTEIN"/>
    <property type="match status" value="1"/>
</dbReference>
<comment type="similarity">
    <text evidence="1">Belongs to the UPF0065 (bug) family.</text>
</comment>